<dbReference type="SUPFAM" id="SSF50156">
    <property type="entry name" value="PDZ domain-like"/>
    <property type="match status" value="1"/>
</dbReference>
<organism evidence="5 6">
    <name type="scientific">Ranatra chinensis</name>
    <dbReference type="NCBI Taxonomy" id="642074"/>
    <lineage>
        <taxon>Eukaryota</taxon>
        <taxon>Metazoa</taxon>
        <taxon>Ecdysozoa</taxon>
        <taxon>Arthropoda</taxon>
        <taxon>Hexapoda</taxon>
        <taxon>Insecta</taxon>
        <taxon>Pterygota</taxon>
        <taxon>Neoptera</taxon>
        <taxon>Paraneoptera</taxon>
        <taxon>Hemiptera</taxon>
        <taxon>Heteroptera</taxon>
        <taxon>Panheteroptera</taxon>
        <taxon>Nepomorpha</taxon>
        <taxon>Nepidae</taxon>
        <taxon>Ranatrinae</taxon>
        <taxon>Ranatra</taxon>
    </lineage>
</organism>
<feature type="compositionally biased region" description="Low complexity" evidence="3">
    <location>
        <begin position="312"/>
        <end position="343"/>
    </location>
</feature>
<evidence type="ECO:0000256" key="2">
    <source>
        <dbReference type="ARBA" id="ARBA00022490"/>
    </source>
</evidence>
<evidence type="ECO:0000259" key="4">
    <source>
        <dbReference type="PROSITE" id="PS50106"/>
    </source>
</evidence>
<keyword evidence="2" id="KW-0963">Cytoplasm</keyword>
<feature type="compositionally biased region" description="Low complexity" evidence="3">
    <location>
        <begin position="482"/>
        <end position="501"/>
    </location>
</feature>
<dbReference type="AlphaFoldDB" id="A0ABD0Y141"/>
<proteinExistence type="predicted"/>
<feature type="non-terminal residue" evidence="5">
    <location>
        <position position="1"/>
    </location>
</feature>
<feature type="domain" description="PDZ" evidence="4">
    <location>
        <begin position="38"/>
        <end position="126"/>
    </location>
</feature>
<gene>
    <name evidence="5" type="ORF">AAG570_004523</name>
</gene>
<dbReference type="InterPro" id="IPR052122">
    <property type="entry name" value="Intracell_Traff_Signaling_Reg"/>
</dbReference>
<dbReference type="PANTHER" id="PTHR15963">
    <property type="entry name" value="GENERAL RECEPTOR FOR PHOSPHOINOSITIDES 1-ASSOCIATED SCAFFOLD PROTEIN-RELATED"/>
    <property type="match status" value="1"/>
</dbReference>
<keyword evidence="6" id="KW-1185">Reference proteome</keyword>
<dbReference type="InterPro" id="IPR036034">
    <property type="entry name" value="PDZ_sf"/>
</dbReference>
<feature type="region of interest" description="Disordered" evidence="3">
    <location>
        <begin position="442"/>
        <end position="517"/>
    </location>
</feature>
<feature type="compositionally biased region" description="Polar residues" evidence="3">
    <location>
        <begin position="179"/>
        <end position="188"/>
    </location>
</feature>
<evidence type="ECO:0000256" key="3">
    <source>
        <dbReference type="SAM" id="MobiDB-lite"/>
    </source>
</evidence>
<comment type="caution">
    <text evidence="5">The sequence shown here is derived from an EMBL/GenBank/DDBJ whole genome shotgun (WGS) entry which is preliminary data.</text>
</comment>
<reference evidence="5 6" key="1">
    <citation type="submission" date="2024-07" db="EMBL/GenBank/DDBJ databases">
        <title>Chromosome-level genome assembly of the water stick insect Ranatra chinensis (Heteroptera: Nepidae).</title>
        <authorList>
            <person name="Liu X."/>
        </authorList>
    </citation>
    <scope>NUCLEOTIDE SEQUENCE [LARGE SCALE GENOMIC DNA]</scope>
    <source>
        <strain evidence="5">Cailab_2021Rc</strain>
        <tissue evidence="5">Muscle</tissue>
    </source>
</reference>
<dbReference type="InterPro" id="IPR001478">
    <property type="entry name" value="PDZ"/>
</dbReference>
<dbReference type="EMBL" id="JBFDAA010000016">
    <property type="protein sequence ID" value="KAL1117196.1"/>
    <property type="molecule type" value="Genomic_DNA"/>
</dbReference>
<evidence type="ECO:0000256" key="1">
    <source>
        <dbReference type="ARBA" id="ARBA00004496"/>
    </source>
</evidence>
<dbReference type="PROSITE" id="PS50106">
    <property type="entry name" value="PDZ"/>
    <property type="match status" value="1"/>
</dbReference>
<feature type="region of interest" description="Disordered" evidence="3">
    <location>
        <begin position="168"/>
        <end position="188"/>
    </location>
</feature>
<feature type="compositionally biased region" description="Low complexity" evidence="3">
    <location>
        <begin position="350"/>
        <end position="367"/>
    </location>
</feature>
<feature type="compositionally biased region" description="Basic residues" evidence="3">
    <location>
        <begin position="168"/>
        <end position="178"/>
    </location>
</feature>
<dbReference type="GO" id="GO:0005737">
    <property type="term" value="C:cytoplasm"/>
    <property type="evidence" value="ECO:0007669"/>
    <property type="project" value="UniProtKB-SubCell"/>
</dbReference>
<sequence>PPSKLSNDFFLFQSQILERVKPDRVTVTKPEEDRRRRTIIVEKCNESYGFTLQSYGIHYKKEQEIEMITYVDYVEYDGPAYRAGMREGDVILSINGHDMEKADHKTLVNFIKNCDSRMRMVVLFEDCVKKVELHMRYIQLQRILQGKMAELERLCVRERELMQGKWKTHSLPARKKSSKNQAQTTAQETHTLHCYCRPTLSTEDVGRATPPPGFGPPLLSTQHHYQYVDDHGRAYILQPSGSTTTSTATTTSHEYFIGWPHPPRRCSASGILHDPATAGSSPNSRPPAGSASAYSNGGLPQANGEWKEKSGSRSVVQSSSGYMSSSSAGHPSSHHSTTSSTAAPHHHHQLSSCSLHSCTSSELNSGDGRVGGGDSSAASYTTSLSTDTLYWEQPVTSSQTNNNNDLLLTRQHSPVKPKSWDNLTTKAFGGYGYGYGYTERDHRAQSTSKSRSRPPKYVQPTKSTESLLVSSGGYSGTGSGGLSDSSLSCECLDSSSHASPTTYPPPPPSYYYHRDKASQTERRIVNVEQAPEITRL</sequence>
<evidence type="ECO:0000313" key="5">
    <source>
        <dbReference type="EMBL" id="KAL1117196.1"/>
    </source>
</evidence>
<comment type="subcellular location">
    <subcellularLocation>
        <location evidence="1">Cytoplasm</location>
    </subcellularLocation>
</comment>
<name>A0ABD0Y141_9HEMI</name>
<dbReference type="Gene3D" id="2.30.42.10">
    <property type="match status" value="1"/>
</dbReference>
<evidence type="ECO:0000313" key="6">
    <source>
        <dbReference type="Proteomes" id="UP001558652"/>
    </source>
</evidence>
<dbReference type="Pfam" id="PF00595">
    <property type="entry name" value="PDZ"/>
    <property type="match status" value="1"/>
</dbReference>
<protein>
    <recommendedName>
        <fullName evidence="4">PDZ domain-containing protein</fullName>
    </recommendedName>
</protein>
<dbReference type="Proteomes" id="UP001558652">
    <property type="component" value="Unassembled WGS sequence"/>
</dbReference>
<dbReference type="CDD" id="cd06713">
    <property type="entry name" value="PDZ_tamalin_CYTIP-like"/>
    <property type="match status" value="1"/>
</dbReference>
<accession>A0ABD0Y141</accession>
<dbReference type="PANTHER" id="PTHR15963:SF5">
    <property type="entry name" value="SHORT SPINDLE 6, ISOFORM A"/>
    <property type="match status" value="1"/>
</dbReference>
<feature type="region of interest" description="Disordered" evidence="3">
    <location>
        <begin position="267"/>
        <end position="379"/>
    </location>
</feature>
<dbReference type="SMART" id="SM00228">
    <property type="entry name" value="PDZ"/>
    <property type="match status" value="1"/>
</dbReference>